<dbReference type="EMBL" id="CM037628">
    <property type="protein sequence ID" value="KAH7996270.1"/>
    <property type="molecule type" value="Genomic_DNA"/>
</dbReference>
<protein>
    <submittedName>
        <fullName evidence="1">StAR- lipid transfer protein 3</fullName>
    </submittedName>
</protein>
<keyword evidence="2" id="KW-1185">Reference proteome</keyword>
<accession>A0ACB8EU17</accession>
<gene>
    <name evidence="1" type="primary">STARD3</name>
    <name evidence="1" type="ORF">K3G42_003482</name>
</gene>
<name>A0ACB8EU17_9SAUR</name>
<evidence type="ECO:0000313" key="1">
    <source>
        <dbReference type="EMBL" id="KAH7996270.1"/>
    </source>
</evidence>
<organism evidence="1 2">
    <name type="scientific">Sphaerodactylus townsendi</name>
    <dbReference type="NCBI Taxonomy" id="933632"/>
    <lineage>
        <taxon>Eukaryota</taxon>
        <taxon>Metazoa</taxon>
        <taxon>Chordata</taxon>
        <taxon>Craniata</taxon>
        <taxon>Vertebrata</taxon>
        <taxon>Euteleostomi</taxon>
        <taxon>Lepidosauria</taxon>
        <taxon>Squamata</taxon>
        <taxon>Bifurcata</taxon>
        <taxon>Gekkota</taxon>
        <taxon>Sphaerodactylidae</taxon>
        <taxon>Sphaerodactylus</taxon>
    </lineage>
</organism>
<comment type="caution">
    <text evidence="1">The sequence shown here is derived from an EMBL/GenBank/DDBJ whole genome shotgun (WGS) entry which is preliminary data.</text>
</comment>
<dbReference type="Proteomes" id="UP000827872">
    <property type="component" value="Linkage Group LG15"/>
</dbReference>
<sequence length="479" mass="53805">MSKPWGLPNGDLEQSLPAIASSLSYSQGFSPHHYFSPERRRIISDVRRTFCLFVTFDLLFISLLWIIELNTSKGIQYNLKEEIINYNYKSSFFDIFLLAVFRFSLLLLGYAILRLRHWWIIAVSTLVSSAFLIVKVILSDLLAKGAFGYLLPIVSFVLAWLETWFLDFKVLPQEAEEEQWYLAAQAAVARGPLLYSGALSDGQFYSPPESAAGSDDSDDELLGKRALTDEGALVKGSNELLKLSESDPHLVERAAEAVVEQANRPPEQLGAGQEREYVRQGKIAMEGLDQILAQEENWTFEKCSDFGDTVHCLEMPFYGKVFILKAVLQCPAEIIYQEMILQPEKMVLWNKTLLTCQILQRVDDNTTISYDVAAGAAGGVVSPRDFVNVRRIERRRDRYISAGMSTVHILRPPTSKYVRAENGPGGFVALKCPTNSNLCTLIWVLNADLKGLPDTSSKTLKLGCHHDRVHVPLSIVMEN</sequence>
<proteinExistence type="predicted"/>
<evidence type="ECO:0000313" key="2">
    <source>
        <dbReference type="Proteomes" id="UP000827872"/>
    </source>
</evidence>
<reference evidence="1" key="1">
    <citation type="submission" date="2021-08" db="EMBL/GenBank/DDBJ databases">
        <title>The first chromosome-level gecko genome reveals the dynamic sex chromosomes of Neotropical dwarf geckos (Sphaerodactylidae: Sphaerodactylus).</title>
        <authorList>
            <person name="Pinto B.J."/>
            <person name="Keating S.E."/>
            <person name="Gamble T."/>
        </authorList>
    </citation>
    <scope>NUCLEOTIDE SEQUENCE</scope>
    <source>
        <strain evidence="1">TG3544</strain>
    </source>
</reference>